<proteinExistence type="predicted"/>
<organism evidence="2 3">
    <name type="scientific">Candidatus Merdimorpha stercoravium</name>
    <dbReference type="NCBI Taxonomy" id="2840863"/>
    <lineage>
        <taxon>Bacteria</taxon>
        <taxon>Pseudomonadati</taxon>
        <taxon>Bacteroidota</taxon>
        <taxon>Flavobacteriia</taxon>
        <taxon>Flavobacteriales</taxon>
        <taxon>Candidatus Merdimorpha</taxon>
    </lineage>
</organism>
<evidence type="ECO:0000313" key="3">
    <source>
        <dbReference type="Proteomes" id="UP000824161"/>
    </source>
</evidence>
<sequence length="238" mass="26135">MKKILCLAAALWFCGATVQAQDAQLVMDRYEERSGFNRVDPEKTAVMSRINVEAMGMQIPCTIIKAPQGRVRIEMTANGQTILMIVNGQQGWMSVPGMGVQTIPQEQLPQMVDQYDVISGLRWDSENYDLELLDPVQQGGIEYQVVRAVSKIEGDPTGEMTVYFDALTGMPAFVEAQADVNGQKTPVKMTFEGYKTSGGMKYPSMIKTLVGGNMASSVSIDTIGVDYPVNDAMFARPQ</sequence>
<keyword evidence="1" id="KW-0732">Signal</keyword>
<name>A0A9D1HAB8_9FLAO</name>
<evidence type="ECO:0000313" key="2">
    <source>
        <dbReference type="EMBL" id="HIT98548.1"/>
    </source>
</evidence>
<gene>
    <name evidence="2" type="ORF">IAC44_06910</name>
</gene>
<dbReference type="EMBL" id="DVLY01000173">
    <property type="protein sequence ID" value="HIT98548.1"/>
    <property type="molecule type" value="Genomic_DNA"/>
</dbReference>
<feature type="chain" id="PRO_5039722144" description="Outer membrane lipoprotein-sorting protein" evidence="1">
    <location>
        <begin position="21"/>
        <end position="238"/>
    </location>
</feature>
<accession>A0A9D1HAB8</accession>
<dbReference type="Gene3D" id="2.50.20.10">
    <property type="entry name" value="Lipoprotein localisation LolA/LolB/LppX"/>
    <property type="match status" value="1"/>
</dbReference>
<evidence type="ECO:0000256" key="1">
    <source>
        <dbReference type="SAM" id="SignalP"/>
    </source>
</evidence>
<dbReference type="AlphaFoldDB" id="A0A9D1HAB8"/>
<reference evidence="2" key="1">
    <citation type="submission" date="2020-10" db="EMBL/GenBank/DDBJ databases">
        <authorList>
            <person name="Gilroy R."/>
        </authorList>
    </citation>
    <scope>NUCLEOTIDE SEQUENCE</scope>
    <source>
        <strain evidence="2">1383</strain>
    </source>
</reference>
<comment type="caution">
    <text evidence="2">The sequence shown here is derived from an EMBL/GenBank/DDBJ whole genome shotgun (WGS) entry which is preliminary data.</text>
</comment>
<evidence type="ECO:0008006" key="4">
    <source>
        <dbReference type="Google" id="ProtNLM"/>
    </source>
</evidence>
<feature type="signal peptide" evidence="1">
    <location>
        <begin position="1"/>
        <end position="20"/>
    </location>
</feature>
<dbReference type="Proteomes" id="UP000824161">
    <property type="component" value="Unassembled WGS sequence"/>
</dbReference>
<protein>
    <recommendedName>
        <fullName evidence="4">Outer membrane lipoprotein-sorting protein</fullName>
    </recommendedName>
</protein>
<reference evidence="2" key="2">
    <citation type="journal article" date="2021" name="PeerJ">
        <title>Extensive microbial diversity within the chicken gut microbiome revealed by metagenomics and culture.</title>
        <authorList>
            <person name="Gilroy R."/>
            <person name="Ravi A."/>
            <person name="Getino M."/>
            <person name="Pursley I."/>
            <person name="Horton D.L."/>
            <person name="Alikhan N.F."/>
            <person name="Baker D."/>
            <person name="Gharbi K."/>
            <person name="Hall N."/>
            <person name="Watson M."/>
            <person name="Adriaenssens E.M."/>
            <person name="Foster-Nyarko E."/>
            <person name="Jarju S."/>
            <person name="Secka A."/>
            <person name="Antonio M."/>
            <person name="Oren A."/>
            <person name="Chaudhuri R.R."/>
            <person name="La Ragione R."/>
            <person name="Hildebrand F."/>
            <person name="Pallen M.J."/>
        </authorList>
    </citation>
    <scope>NUCLEOTIDE SEQUENCE</scope>
    <source>
        <strain evidence="2">1383</strain>
    </source>
</reference>